<proteinExistence type="predicted"/>
<keyword evidence="1" id="KW-0472">Membrane</keyword>
<feature type="transmembrane region" description="Helical" evidence="1">
    <location>
        <begin position="151"/>
        <end position="173"/>
    </location>
</feature>
<dbReference type="InterPro" id="IPR010640">
    <property type="entry name" value="Low_temperature_requirement_A"/>
</dbReference>
<accession>A0A7W7SUT8</accession>
<feature type="transmembrane region" description="Helical" evidence="1">
    <location>
        <begin position="392"/>
        <end position="410"/>
    </location>
</feature>
<sequence length="432" mass="46900">MRGLGGLLGRRVDGLPPGVQSVTERTQVTTAELFFDLVFVFAFIQVTTLMAEDTTGLGMTRGLLVLAMLWWAWSLYTWLGNRVRANYGLSRLVLLGATPVMFVLAITIRESFNDLPGGLDGPIVFAIGYLLVRLLYLALRLYATPALTRADLVALTVPMVAGTGLLFVAAVVPQRLTDDPFQVELWQVGFWALAVAVEYGTGLGLPMPGRRIFAAGHWAERHRLIMIIALGESIIAVGLSGADLPVSWGLVWVSVCAVVTAGALEWTYFDVVTLAGEQSLIDATPEQRTNLARHAYTYLHLPMVAGIILFSLGLKHTPYFLKPDVQHSGAALTGLALWSLYGGAALFLLGNVAFQVRITRLVRTNIWPRLVTALLLLALVPVAGSMPAMDSLVLLTVLTVTLALVEVRVAGEQRRRLRAAALAEEPSDVVEY</sequence>
<comment type="caution">
    <text evidence="2">The sequence shown here is derived from an EMBL/GenBank/DDBJ whole genome shotgun (WGS) entry which is preliminary data.</text>
</comment>
<feature type="transmembrane region" description="Helical" evidence="1">
    <location>
        <begin position="224"/>
        <end position="242"/>
    </location>
</feature>
<dbReference type="RefSeq" id="WP_184536898.1">
    <property type="nucleotide sequence ID" value="NZ_JACHJW010000001.1"/>
</dbReference>
<evidence type="ECO:0000256" key="1">
    <source>
        <dbReference type="SAM" id="Phobius"/>
    </source>
</evidence>
<evidence type="ECO:0000313" key="3">
    <source>
        <dbReference type="Proteomes" id="UP000578819"/>
    </source>
</evidence>
<name>A0A7W7SUT8_9ACTN</name>
<dbReference type="PANTHER" id="PTHR36840">
    <property type="entry name" value="BLL5714 PROTEIN"/>
    <property type="match status" value="1"/>
</dbReference>
<feature type="transmembrane region" description="Helical" evidence="1">
    <location>
        <begin position="63"/>
        <end position="80"/>
    </location>
</feature>
<feature type="transmembrane region" description="Helical" evidence="1">
    <location>
        <begin position="185"/>
        <end position="203"/>
    </location>
</feature>
<dbReference type="AlphaFoldDB" id="A0A7W7SUT8"/>
<feature type="transmembrane region" description="Helical" evidence="1">
    <location>
        <begin position="366"/>
        <end position="386"/>
    </location>
</feature>
<organism evidence="2 3">
    <name type="scientific">Micromonospora polyrhachis</name>
    <dbReference type="NCBI Taxonomy" id="1282883"/>
    <lineage>
        <taxon>Bacteria</taxon>
        <taxon>Bacillati</taxon>
        <taxon>Actinomycetota</taxon>
        <taxon>Actinomycetes</taxon>
        <taxon>Micromonosporales</taxon>
        <taxon>Micromonosporaceae</taxon>
        <taxon>Micromonospora</taxon>
    </lineage>
</organism>
<feature type="transmembrane region" description="Helical" evidence="1">
    <location>
        <begin position="92"/>
        <end position="109"/>
    </location>
</feature>
<feature type="transmembrane region" description="Helical" evidence="1">
    <location>
        <begin position="334"/>
        <end position="354"/>
    </location>
</feature>
<keyword evidence="1" id="KW-0812">Transmembrane</keyword>
<protein>
    <submittedName>
        <fullName evidence="2">Low temperature requirement protein LtrA</fullName>
    </submittedName>
</protein>
<reference evidence="2 3" key="1">
    <citation type="submission" date="2020-08" db="EMBL/GenBank/DDBJ databases">
        <title>Sequencing the genomes of 1000 actinobacteria strains.</title>
        <authorList>
            <person name="Klenk H.-P."/>
        </authorList>
    </citation>
    <scope>NUCLEOTIDE SEQUENCE [LARGE SCALE GENOMIC DNA]</scope>
    <source>
        <strain evidence="2 3">DSM 45886</strain>
    </source>
</reference>
<feature type="transmembrane region" description="Helical" evidence="1">
    <location>
        <begin position="248"/>
        <end position="269"/>
    </location>
</feature>
<feature type="transmembrane region" description="Helical" evidence="1">
    <location>
        <begin position="295"/>
        <end position="314"/>
    </location>
</feature>
<dbReference type="PANTHER" id="PTHR36840:SF1">
    <property type="entry name" value="BLL5714 PROTEIN"/>
    <property type="match status" value="1"/>
</dbReference>
<feature type="transmembrane region" description="Helical" evidence="1">
    <location>
        <begin position="121"/>
        <end position="139"/>
    </location>
</feature>
<feature type="transmembrane region" description="Helical" evidence="1">
    <location>
        <begin position="33"/>
        <end position="51"/>
    </location>
</feature>
<dbReference type="EMBL" id="JACHJW010000001">
    <property type="protein sequence ID" value="MBB4961283.1"/>
    <property type="molecule type" value="Genomic_DNA"/>
</dbReference>
<keyword evidence="1" id="KW-1133">Transmembrane helix</keyword>
<keyword evidence="3" id="KW-1185">Reference proteome</keyword>
<evidence type="ECO:0000313" key="2">
    <source>
        <dbReference type="EMBL" id="MBB4961283.1"/>
    </source>
</evidence>
<dbReference type="Proteomes" id="UP000578819">
    <property type="component" value="Unassembled WGS sequence"/>
</dbReference>
<gene>
    <name evidence="2" type="ORF">FHR38_005016</name>
</gene>
<dbReference type="Pfam" id="PF06772">
    <property type="entry name" value="LtrA"/>
    <property type="match status" value="1"/>
</dbReference>